<dbReference type="EMBL" id="FMYP01000004">
    <property type="protein sequence ID" value="SDB85860.1"/>
    <property type="molecule type" value="Genomic_DNA"/>
</dbReference>
<evidence type="ECO:0008006" key="3">
    <source>
        <dbReference type="Google" id="ProtNLM"/>
    </source>
</evidence>
<sequence length="348" mass="40316">MLDFSEAKLEEVILHLIGSKGQDEELVLSNSVIDTSNELLRTLLQDYFLSHFKPGEFYSFTHDSDVKLNEVYSYVSSFFMEQKNLVVISQEIAKHLFYVSSHPNIKNGELYVASIRNCVVDGEQVDAIGIFKSEIKENFLKVRSADTTITVEAEQGTSINRLDKGCIIFNTEHEDGFKLMVVDSTNKNNDAVYWKDAFLRIAPRSDSYYQTKNYLHLCKDFVKEVFSPKNEVEKTDQLLLLNRTEEFFTKADNFDEKVFEQVVLEQPEIVEAFNDYKHAYAELNQVVFEPSFEISTEATKKAKSFFKSIIKLDKRFHIYVHGGSDFIEKGSDPDKGMHFYKLYFENEE</sequence>
<evidence type="ECO:0000313" key="1">
    <source>
        <dbReference type="EMBL" id="SDB85860.1"/>
    </source>
</evidence>
<dbReference type="RefSeq" id="WP_170829968.1">
    <property type="nucleotide sequence ID" value="NZ_FMYP01000004.1"/>
</dbReference>
<proteinExistence type="predicted"/>
<evidence type="ECO:0000313" key="2">
    <source>
        <dbReference type="Proteomes" id="UP000199452"/>
    </source>
</evidence>
<accession>A0A1G6GUY9</accession>
<name>A0A1G6GUY9_9BACT</name>
<dbReference type="STRING" id="1640674.SAMN05216323_100458"/>
<dbReference type="GO" id="GO:0009295">
    <property type="term" value="C:nucleoid"/>
    <property type="evidence" value="ECO:0007669"/>
    <property type="project" value="InterPro"/>
</dbReference>
<reference evidence="1 2" key="1">
    <citation type="submission" date="2016-09" db="EMBL/GenBank/DDBJ databases">
        <authorList>
            <person name="Capua I."/>
            <person name="De Benedictis P."/>
            <person name="Joannis T."/>
            <person name="Lombin L.H."/>
            <person name="Cattoli G."/>
        </authorList>
    </citation>
    <scope>NUCLEOTIDE SEQUENCE [LARGE SCALE GENOMIC DNA]</scope>
    <source>
        <strain evidence="1 2">A7P-90m</strain>
    </source>
</reference>
<gene>
    <name evidence="1" type="ORF">SAMN05216323_100458</name>
</gene>
<keyword evidence="2" id="KW-1185">Reference proteome</keyword>
<dbReference type="AlphaFoldDB" id="A0A1G6GUY9"/>
<protein>
    <recommendedName>
        <fullName evidence="3">Nucleoid associated protein NdpA</fullName>
    </recommendedName>
</protein>
<dbReference type="Pfam" id="PF04245">
    <property type="entry name" value="NA37"/>
    <property type="match status" value="1"/>
</dbReference>
<dbReference type="Proteomes" id="UP000199452">
    <property type="component" value="Unassembled WGS sequence"/>
</dbReference>
<organism evidence="1 2">
    <name type="scientific">Williamwhitmania taraxaci</name>
    <dbReference type="NCBI Taxonomy" id="1640674"/>
    <lineage>
        <taxon>Bacteria</taxon>
        <taxon>Pseudomonadati</taxon>
        <taxon>Bacteroidota</taxon>
        <taxon>Bacteroidia</taxon>
        <taxon>Bacteroidales</taxon>
        <taxon>Williamwhitmaniaceae</taxon>
        <taxon>Williamwhitmania</taxon>
    </lineage>
</organism>
<dbReference type="InterPro" id="IPR007358">
    <property type="entry name" value="Nucleoid_associated_NdpA"/>
</dbReference>